<dbReference type="EMBL" id="JJMU01000032">
    <property type="protein sequence ID" value="KGE13967.1"/>
    <property type="molecule type" value="Genomic_DNA"/>
</dbReference>
<dbReference type="AlphaFoldDB" id="A0A0B8T0D0"/>
<dbReference type="PATRIC" id="fig|1229276.3.peg.2223"/>
<reference evidence="2" key="1">
    <citation type="submission" date="2014-04" db="EMBL/GenBank/DDBJ databases">
        <title>Whole-Genome optical mapping and complete genome sequence of Sphingobacterium deserti sp. nov., a new spaces isolated from desert in the west of China.</title>
        <authorList>
            <person name="Teng C."/>
            <person name="Zhou Z."/>
            <person name="Li X."/>
            <person name="Chen M."/>
            <person name="Lin M."/>
            <person name="Wang L."/>
            <person name="Su S."/>
            <person name="Zhang C."/>
            <person name="Zhang W."/>
        </authorList>
    </citation>
    <scope>NUCLEOTIDE SEQUENCE [LARGE SCALE GENOMIC DNA]</scope>
    <source>
        <strain evidence="2">ACCC05744</strain>
    </source>
</reference>
<accession>A0A0B8T0D0</accession>
<proteinExistence type="predicted"/>
<organism evidence="1 2">
    <name type="scientific">Sphingobacterium deserti</name>
    <dbReference type="NCBI Taxonomy" id="1229276"/>
    <lineage>
        <taxon>Bacteria</taxon>
        <taxon>Pseudomonadati</taxon>
        <taxon>Bacteroidota</taxon>
        <taxon>Sphingobacteriia</taxon>
        <taxon>Sphingobacteriales</taxon>
        <taxon>Sphingobacteriaceae</taxon>
        <taxon>Sphingobacterium</taxon>
    </lineage>
</organism>
<evidence type="ECO:0000313" key="2">
    <source>
        <dbReference type="Proteomes" id="UP000031802"/>
    </source>
</evidence>
<comment type="caution">
    <text evidence="1">The sequence shown here is derived from an EMBL/GenBank/DDBJ whole genome shotgun (WGS) entry which is preliminary data.</text>
</comment>
<reference evidence="1 2" key="2">
    <citation type="journal article" date="2015" name="PLoS ONE">
        <title>Whole-Genome Optical Mapping and Finished Genome Sequence of Sphingobacterium deserti sp. nov., a New Species Isolated from the Western Desert of China.</title>
        <authorList>
            <person name="Teng C."/>
            <person name="Zhou Z."/>
            <person name="Molnar I."/>
            <person name="Li X."/>
            <person name="Tang R."/>
            <person name="Chen M."/>
            <person name="Wang L."/>
            <person name="Su S."/>
            <person name="Zhang W."/>
            <person name="Lin M."/>
        </authorList>
    </citation>
    <scope>NUCLEOTIDE SEQUENCE [LARGE SCALE GENOMIC DNA]</scope>
    <source>
        <strain evidence="2">ACCC05744</strain>
    </source>
</reference>
<gene>
    <name evidence="1" type="ORF">DI53_2161</name>
</gene>
<dbReference type="STRING" id="1229276.DI53_2161"/>
<sequence>MQTKFGRKKTTYKGSIPTAKLAAISEVKLDVFFEMKR</sequence>
<protein>
    <submittedName>
        <fullName evidence="1">Uncharacterized protein</fullName>
    </submittedName>
</protein>
<dbReference type="Proteomes" id="UP000031802">
    <property type="component" value="Unassembled WGS sequence"/>
</dbReference>
<name>A0A0B8T0D0_9SPHI</name>
<keyword evidence="2" id="KW-1185">Reference proteome</keyword>
<evidence type="ECO:0000313" key="1">
    <source>
        <dbReference type="EMBL" id="KGE13967.1"/>
    </source>
</evidence>